<name>A0ABD2BGE2_VESSQ</name>
<evidence type="ECO:0000313" key="2">
    <source>
        <dbReference type="Proteomes" id="UP001607302"/>
    </source>
</evidence>
<organism evidence="1 2">
    <name type="scientific">Vespula squamosa</name>
    <name type="common">Southern yellow jacket</name>
    <name type="synonym">Wasp</name>
    <dbReference type="NCBI Taxonomy" id="30214"/>
    <lineage>
        <taxon>Eukaryota</taxon>
        <taxon>Metazoa</taxon>
        <taxon>Ecdysozoa</taxon>
        <taxon>Arthropoda</taxon>
        <taxon>Hexapoda</taxon>
        <taxon>Insecta</taxon>
        <taxon>Pterygota</taxon>
        <taxon>Neoptera</taxon>
        <taxon>Endopterygota</taxon>
        <taxon>Hymenoptera</taxon>
        <taxon>Apocrita</taxon>
        <taxon>Aculeata</taxon>
        <taxon>Vespoidea</taxon>
        <taxon>Vespidae</taxon>
        <taxon>Vespinae</taxon>
        <taxon>Vespula</taxon>
    </lineage>
</organism>
<accession>A0ABD2BGE2</accession>
<gene>
    <name evidence="1" type="ORF">V1478_004519</name>
</gene>
<reference evidence="1 2" key="1">
    <citation type="journal article" date="2024" name="Ann. Entomol. Soc. Am.">
        <title>Genomic analyses of the southern and eastern yellowjacket wasps (Hymenoptera: Vespidae) reveal evolutionary signatures of social life.</title>
        <authorList>
            <person name="Catto M.A."/>
            <person name="Caine P.B."/>
            <person name="Orr S.E."/>
            <person name="Hunt B.G."/>
            <person name="Goodisman M.A.D."/>
        </authorList>
    </citation>
    <scope>NUCLEOTIDE SEQUENCE [LARGE SCALE GENOMIC DNA]</scope>
    <source>
        <strain evidence="1">233</strain>
        <tissue evidence="1">Head and thorax</tissue>
    </source>
</reference>
<evidence type="ECO:0000313" key="1">
    <source>
        <dbReference type="EMBL" id="KAL2731831.1"/>
    </source>
</evidence>
<protein>
    <recommendedName>
        <fullName evidence="3">Secreted protein</fullName>
    </recommendedName>
</protein>
<sequence length="73" mass="7398">MVPSCLAGEAVCVGSTSYGSLVRRHIDRRFHPSYSSITRRFLAEKAAAAAAAAAAVATGTTDATTLAAVPTAC</sequence>
<dbReference type="Proteomes" id="UP001607302">
    <property type="component" value="Unassembled WGS sequence"/>
</dbReference>
<comment type="caution">
    <text evidence="1">The sequence shown here is derived from an EMBL/GenBank/DDBJ whole genome shotgun (WGS) entry which is preliminary data.</text>
</comment>
<dbReference type="AlphaFoldDB" id="A0ABD2BGE2"/>
<keyword evidence="2" id="KW-1185">Reference proteome</keyword>
<dbReference type="EMBL" id="JAUDFV010000102">
    <property type="protein sequence ID" value="KAL2731831.1"/>
    <property type="molecule type" value="Genomic_DNA"/>
</dbReference>
<evidence type="ECO:0008006" key="3">
    <source>
        <dbReference type="Google" id="ProtNLM"/>
    </source>
</evidence>
<proteinExistence type="predicted"/>